<accession>A0A8S5Q797</accession>
<reference evidence="1" key="1">
    <citation type="journal article" date="2021" name="Proc. Natl. Acad. Sci. U.S.A.">
        <title>A Catalog of Tens of Thousands of Viruses from Human Metagenomes Reveals Hidden Associations with Chronic Diseases.</title>
        <authorList>
            <person name="Tisza M.J."/>
            <person name="Buck C.B."/>
        </authorList>
    </citation>
    <scope>NUCLEOTIDE SEQUENCE</scope>
    <source>
        <strain evidence="1">CtAca11</strain>
    </source>
</reference>
<name>A0A8S5Q797_9CAUD</name>
<dbReference type="EMBL" id="BK015590">
    <property type="protein sequence ID" value="DAE14697.1"/>
    <property type="molecule type" value="Genomic_DNA"/>
</dbReference>
<sequence length="89" mass="10466">MKHYYAEKNMYGILVSYSSFGGRGRNGYTFHRFDTKEARDEWVLDNQYDVDGNIVAGECSRRTVEYNLGKNFKVTASGRCFDPRFICRW</sequence>
<proteinExistence type="predicted"/>
<protein>
    <submittedName>
        <fullName evidence="1">Uncharacterized protein</fullName>
    </submittedName>
</protein>
<organism evidence="1">
    <name type="scientific">Myoviridae sp. ctAca11</name>
    <dbReference type="NCBI Taxonomy" id="2825043"/>
    <lineage>
        <taxon>Viruses</taxon>
        <taxon>Duplodnaviria</taxon>
        <taxon>Heunggongvirae</taxon>
        <taxon>Uroviricota</taxon>
        <taxon>Caudoviricetes</taxon>
    </lineage>
</organism>
<evidence type="ECO:0000313" key="1">
    <source>
        <dbReference type="EMBL" id="DAE14697.1"/>
    </source>
</evidence>